<reference evidence="1" key="1">
    <citation type="submission" date="2021-02" db="EMBL/GenBank/DDBJ databases">
        <authorList>
            <person name="Nowell W R."/>
        </authorList>
    </citation>
    <scope>NUCLEOTIDE SEQUENCE</scope>
    <source>
        <strain evidence="1">Ploen Becks lab</strain>
    </source>
</reference>
<accession>A0A814BK24</accession>
<dbReference type="AlphaFoldDB" id="A0A814BK24"/>
<dbReference type="EMBL" id="CAJNOC010002347">
    <property type="protein sequence ID" value="CAF0927850.1"/>
    <property type="molecule type" value="Genomic_DNA"/>
</dbReference>
<dbReference type="InterPro" id="IPR015943">
    <property type="entry name" value="WD40/YVTN_repeat-like_dom_sf"/>
</dbReference>
<organism evidence="1 2">
    <name type="scientific">Brachionus calyciflorus</name>
    <dbReference type="NCBI Taxonomy" id="104777"/>
    <lineage>
        <taxon>Eukaryota</taxon>
        <taxon>Metazoa</taxon>
        <taxon>Spiralia</taxon>
        <taxon>Gnathifera</taxon>
        <taxon>Rotifera</taxon>
        <taxon>Eurotatoria</taxon>
        <taxon>Monogononta</taxon>
        <taxon>Pseudotrocha</taxon>
        <taxon>Ploima</taxon>
        <taxon>Brachionidae</taxon>
        <taxon>Brachionus</taxon>
    </lineage>
</organism>
<keyword evidence="2" id="KW-1185">Reference proteome</keyword>
<comment type="caution">
    <text evidence="1">The sequence shown here is derived from an EMBL/GenBank/DDBJ whole genome shotgun (WGS) entry which is preliminary data.</text>
</comment>
<evidence type="ECO:0000313" key="1">
    <source>
        <dbReference type="EMBL" id="CAF0927850.1"/>
    </source>
</evidence>
<dbReference type="SUPFAM" id="SSF50978">
    <property type="entry name" value="WD40 repeat-like"/>
    <property type="match status" value="1"/>
</dbReference>
<name>A0A814BK24_9BILA</name>
<dbReference type="Gene3D" id="2.130.10.10">
    <property type="entry name" value="YVTN repeat-like/Quinoprotein amine dehydrogenase"/>
    <property type="match status" value="1"/>
</dbReference>
<evidence type="ECO:0000313" key="2">
    <source>
        <dbReference type="Proteomes" id="UP000663879"/>
    </source>
</evidence>
<sequence>MILFAEWLNLNRFYLCDDDIDQFYIYDPRPQFRMCRTHPLAASKAFAYMCHVMDWAIDGLDVQLNEQADPLTRKQILGLIQKLGDVNTENEEAKDLIESILFDKSYVKQKDYLFYLLRKLEDEGKEIEKELKDLLLNERAKVLGQVGLWNQNANSMRATITSRLQGNNRTTHAISKIRYQLVLYNMHAMNGIHPISDDALFEETLREQDKDILCSKIENKNFDNKDACRAARQGYRYSDKAHVYYRILNRVTGYLVYYFSFTIVILNGDLISASGDISIKILDTKIGLLKIDLDITSLGVNSIALFPNEDLASSSPDETIRIWTQIYSNK</sequence>
<dbReference type="Proteomes" id="UP000663879">
    <property type="component" value="Unassembled WGS sequence"/>
</dbReference>
<protein>
    <submittedName>
        <fullName evidence="1">Uncharacterized protein</fullName>
    </submittedName>
</protein>
<gene>
    <name evidence="1" type="ORF">OXX778_LOCUS12741</name>
</gene>
<dbReference type="OrthoDB" id="5964161at2759"/>
<dbReference type="InterPro" id="IPR036322">
    <property type="entry name" value="WD40_repeat_dom_sf"/>
</dbReference>
<proteinExistence type="predicted"/>